<dbReference type="Proteomes" id="UP001497525">
    <property type="component" value="Unassembled WGS sequence"/>
</dbReference>
<comment type="caution">
    <text evidence="1">The sequence shown here is derived from an EMBL/GenBank/DDBJ whole genome shotgun (WGS) entry which is preliminary data.</text>
</comment>
<evidence type="ECO:0000313" key="2">
    <source>
        <dbReference type="Proteomes" id="UP001497525"/>
    </source>
</evidence>
<proteinExistence type="predicted"/>
<name>A0AAV2TNN6_CALDB</name>
<protein>
    <submittedName>
        <fullName evidence="1">Uncharacterized protein</fullName>
    </submittedName>
</protein>
<organism evidence="1 2">
    <name type="scientific">Calicophoron daubneyi</name>
    <name type="common">Rumen fluke</name>
    <name type="synonym">Paramphistomum daubneyi</name>
    <dbReference type="NCBI Taxonomy" id="300641"/>
    <lineage>
        <taxon>Eukaryota</taxon>
        <taxon>Metazoa</taxon>
        <taxon>Spiralia</taxon>
        <taxon>Lophotrochozoa</taxon>
        <taxon>Platyhelminthes</taxon>
        <taxon>Trematoda</taxon>
        <taxon>Digenea</taxon>
        <taxon>Plagiorchiida</taxon>
        <taxon>Pronocephalata</taxon>
        <taxon>Paramphistomoidea</taxon>
        <taxon>Paramphistomidae</taxon>
        <taxon>Calicophoron</taxon>
    </lineage>
</organism>
<evidence type="ECO:0000313" key="1">
    <source>
        <dbReference type="EMBL" id="CAL5136618.1"/>
    </source>
</evidence>
<sequence>MKNSGIFNTSIRKPPLITFGCCTKSTSLAELLAKFTFRRPLYTQEASALCYQLLQQLKQHISGSPTNPWIQQLNFPSLSNIYLTENGTAFVKPIKNVKKLNYSPNDWLYAFAQTLKSHTINNTTKESETFQSLIDSLTGQCFDYYQLIEKIDIWLKTCLYLCSIVHQSDNPLKDFQRRSIQAQNSRNLSSELRRKNMLLVKITKPMVDSDVIPSPACLEENSSACSDHGSGEREAFEKWAEKWKFVNAEYLAKQITKAARLSEQKADRSDPFKDRTTRAECGETRLPVKSRIDPVGDVKEYGGQSGIVASDQNCYMDTLKSMYSSFISHPLTLLQRGFRASPGQTRPSEVKHSAFSKTLAELANVLRSGRSQ</sequence>
<dbReference type="AlphaFoldDB" id="A0AAV2TNN6"/>
<gene>
    <name evidence="1" type="ORF">CDAUBV1_LOCUS10745</name>
</gene>
<reference evidence="1" key="1">
    <citation type="submission" date="2024-06" db="EMBL/GenBank/DDBJ databases">
        <authorList>
            <person name="Liu X."/>
            <person name="Lenzi L."/>
            <person name="Haldenby T S."/>
            <person name="Uol C."/>
        </authorList>
    </citation>
    <scope>NUCLEOTIDE SEQUENCE</scope>
</reference>
<dbReference type="EMBL" id="CAXLJL010000334">
    <property type="protein sequence ID" value="CAL5136618.1"/>
    <property type="molecule type" value="Genomic_DNA"/>
</dbReference>
<accession>A0AAV2TNN6</accession>